<dbReference type="AlphaFoldDB" id="A0A1A8ZFV8"/>
<evidence type="ECO:0000256" key="1">
    <source>
        <dbReference type="SAM" id="Phobius"/>
    </source>
</evidence>
<accession>A0A1A8ZFV8</accession>
<sequence length="70" mass="7546">MTGIALDMARSGPVQATVLALLMAALIARITVQLTARPARPEALRFLDMVAAPLLVAFVIVIVERFRDLS</sequence>
<evidence type="ECO:0000313" key="2">
    <source>
        <dbReference type="EMBL" id="SBT42694.1"/>
    </source>
</evidence>
<dbReference type="PATRIC" id="fig|299146.4.peg.1631"/>
<keyword evidence="1" id="KW-0472">Membrane</keyword>
<dbReference type="Proteomes" id="UP000198765">
    <property type="component" value="Chromosome I"/>
</dbReference>
<keyword evidence="1" id="KW-1133">Transmembrane helix</keyword>
<dbReference type="EMBL" id="LT594324">
    <property type="protein sequence ID" value="SBT42694.1"/>
    <property type="molecule type" value="Genomic_DNA"/>
</dbReference>
<gene>
    <name evidence="2" type="ORF">GA0070621_1584</name>
</gene>
<keyword evidence="1" id="KW-0812">Transmembrane</keyword>
<organism evidence="2 3">
    <name type="scientific">Micromonospora narathiwatensis</name>
    <dbReference type="NCBI Taxonomy" id="299146"/>
    <lineage>
        <taxon>Bacteria</taxon>
        <taxon>Bacillati</taxon>
        <taxon>Actinomycetota</taxon>
        <taxon>Actinomycetes</taxon>
        <taxon>Micromonosporales</taxon>
        <taxon>Micromonosporaceae</taxon>
        <taxon>Micromonospora</taxon>
    </lineage>
</organism>
<protein>
    <submittedName>
        <fullName evidence="2">Uncharacterized protein</fullName>
    </submittedName>
</protein>
<dbReference type="RefSeq" id="WP_157739885.1">
    <property type="nucleotide sequence ID" value="NZ_LT594324.1"/>
</dbReference>
<feature type="transmembrane region" description="Helical" evidence="1">
    <location>
        <begin position="12"/>
        <end position="32"/>
    </location>
</feature>
<dbReference type="OrthoDB" id="9904128at2"/>
<proteinExistence type="predicted"/>
<evidence type="ECO:0000313" key="3">
    <source>
        <dbReference type="Proteomes" id="UP000198765"/>
    </source>
</evidence>
<name>A0A1A8ZFV8_9ACTN</name>
<reference evidence="2 3" key="1">
    <citation type="submission" date="2016-06" db="EMBL/GenBank/DDBJ databases">
        <authorList>
            <person name="Kjaerup R.B."/>
            <person name="Dalgaard T.S."/>
            <person name="Juul-Madsen H.R."/>
        </authorList>
    </citation>
    <scope>NUCLEOTIDE SEQUENCE [LARGE SCALE GENOMIC DNA]</scope>
    <source>
        <strain evidence="2 3">DSM 45248</strain>
    </source>
</reference>
<keyword evidence="3" id="KW-1185">Reference proteome</keyword>
<feature type="transmembrane region" description="Helical" evidence="1">
    <location>
        <begin position="44"/>
        <end position="63"/>
    </location>
</feature>